<gene>
    <name evidence="1" type="ORF">PCOR1329_LOCUS19866</name>
</gene>
<sequence>MQKSVEMAGGKIIIADDKLPDKTWVADGPDVIRWLHQTAALDGDWALRLDLTRQDAATWLWTRVYLPGYGTSCEVFSMNDAAAELRHISDELDPPSTDTCLCCGALMPCISVAVVDADQAYEQCSAQFVGQ</sequence>
<keyword evidence="2" id="KW-1185">Reference proteome</keyword>
<dbReference type="EMBL" id="CAUYUJ010006384">
    <property type="protein sequence ID" value="CAK0817200.1"/>
    <property type="molecule type" value="Genomic_DNA"/>
</dbReference>
<evidence type="ECO:0000313" key="2">
    <source>
        <dbReference type="Proteomes" id="UP001189429"/>
    </source>
</evidence>
<accession>A0ABN9REV0</accession>
<dbReference type="Proteomes" id="UP001189429">
    <property type="component" value="Unassembled WGS sequence"/>
</dbReference>
<comment type="caution">
    <text evidence="1">The sequence shown here is derived from an EMBL/GenBank/DDBJ whole genome shotgun (WGS) entry which is preliminary data.</text>
</comment>
<organism evidence="1 2">
    <name type="scientific">Prorocentrum cordatum</name>
    <dbReference type="NCBI Taxonomy" id="2364126"/>
    <lineage>
        <taxon>Eukaryota</taxon>
        <taxon>Sar</taxon>
        <taxon>Alveolata</taxon>
        <taxon>Dinophyceae</taxon>
        <taxon>Prorocentrales</taxon>
        <taxon>Prorocentraceae</taxon>
        <taxon>Prorocentrum</taxon>
    </lineage>
</organism>
<proteinExistence type="predicted"/>
<reference evidence="1" key="1">
    <citation type="submission" date="2023-10" db="EMBL/GenBank/DDBJ databases">
        <authorList>
            <person name="Chen Y."/>
            <person name="Shah S."/>
            <person name="Dougan E. K."/>
            <person name="Thang M."/>
            <person name="Chan C."/>
        </authorList>
    </citation>
    <scope>NUCLEOTIDE SEQUENCE [LARGE SCALE GENOMIC DNA]</scope>
</reference>
<name>A0ABN9REV0_9DINO</name>
<feature type="non-terminal residue" evidence="1">
    <location>
        <position position="131"/>
    </location>
</feature>
<protein>
    <submittedName>
        <fullName evidence="1">Uncharacterized protein</fullName>
    </submittedName>
</protein>
<evidence type="ECO:0000313" key="1">
    <source>
        <dbReference type="EMBL" id="CAK0817200.1"/>
    </source>
</evidence>